<protein>
    <recommendedName>
        <fullName evidence="1">CMP/dCMP-type deaminase domain-containing protein</fullName>
    </recommendedName>
</protein>
<dbReference type="Proteomes" id="UP000092444">
    <property type="component" value="Unassembled WGS sequence"/>
</dbReference>
<sequence length="66" mass="7405">MTVDHFMSVVFEETRSALLVGCVFVYKNAIIAKADNQVNVTKNATRHAEFVCIDQTCNAIKDNKKI</sequence>
<feature type="domain" description="CMP/dCMP-type deaminase" evidence="1">
    <location>
        <begin position="1"/>
        <end position="66"/>
    </location>
</feature>
<keyword evidence="3" id="KW-1185">Reference proteome</keyword>
<evidence type="ECO:0000259" key="1">
    <source>
        <dbReference type="PROSITE" id="PS51747"/>
    </source>
</evidence>
<evidence type="ECO:0000313" key="2">
    <source>
        <dbReference type="EnsemblMetazoa" id="GMOY006727-PA"/>
    </source>
</evidence>
<evidence type="ECO:0000313" key="3">
    <source>
        <dbReference type="Proteomes" id="UP000092444"/>
    </source>
</evidence>
<dbReference type="SUPFAM" id="SSF53927">
    <property type="entry name" value="Cytidine deaminase-like"/>
    <property type="match status" value="1"/>
</dbReference>
<dbReference type="PhylomeDB" id="A0A1B0ERR7"/>
<dbReference type="Gene3D" id="3.40.140.10">
    <property type="entry name" value="Cytidine Deaminase, domain 2"/>
    <property type="match status" value="1"/>
</dbReference>
<dbReference type="GO" id="GO:0003824">
    <property type="term" value="F:catalytic activity"/>
    <property type="evidence" value="ECO:0007669"/>
    <property type="project" value="InterPro"/>
</dbReference>
<dbReference type="InterPro" id="IPR002125">
    <property type="entry name" value="CMP_dCMP_dom"/>
</dbReference>
<dbReference type="EMBL" id="CCAG010004211">
    <property type="status" value="NOT_ANNOTATED_CDS"/>
    <property type="molecule type" value="Genomic_DNA"/>
</dbReference>
<proteinExistence type="predicted"/>
<organism evidence="2 3">
    <name type="scientific">Glossina morsitans morsitans</name>
    <name type="common">Savannah tsetse fly</name>
    <dbReference type="NCBI Taxonomy" id="37546"/>
    <lineage>
        <taxon>Eukaryota</taxon>
        <taxon>Metazoa</taxon>
        <taxon>Ecdysozoa</taxon>
        <taxon>Arthropoda</taxon>
        <taxon>Hexapoda</taxon>
        <taxon>Insecta</taxon>
        <taxon>Pterygota</taxon>
        <taxon>Neoptera</taxon>
        <taxon>Endopterygota</taxon>
        <taxon>Diptera</taxon>
        <taxon>Brachycera</taxon>
        <taxon>Muscomorpha</taxon>
        <taxon>Hippoboscoidea</taxon>
        <taxon>Glossinidae</taxon>
        <taxon>Glossina</taxon>
    </lineage>
</organism>
<dbReference type="STRING" id="37546.A0A1B0ERR7"/>
<dbReference type="AlphaFoldDB" id="A0A1B0ERR7"/>
<name>A0A1B0ERR7_GLOMM</name>
<dbReference type="EnsemblMetazoa" id="GMOY006727-RA">
    <property type="protein sequence ID" value="GMOY006727-PA"/>
    <property type="gene ID" value="GMOY006727"/>
</dbReference>
<dbReference type="InterPro" id="IPR016193">
    <property type="entry name" value="Cytidine_deaminase-like"/>
</dbReference>
<dbReference type="PROSITE" id="PS51747">
    <property type="entry name" value="CYT_DCMP_DEAMINASES_2"/>
    <property type="match status" value="1"/>
</dbReference>
<accession>A0A1B0ERR7</accession>
<dbReference type="Pfam" id="PF00383">
    <property type="entry name" value="dCMP_cyt_deam_1"/>
    <property type="match status" value="1"/>
</dbReference>
<reference evidence="2" key="1">
    <citation type="submission" date="2020-05" db="UniProtKB">
        <authorList>
            <consortium name="EnsemblMetazoa"/>
        </authorList>
    </citation>
    <scope>IDENTIFICATION</scope>
    <source>
        <strain evidence="2">Yale</strain>
    </source>
</reference>
<dbReference type="VEuPathDB" id="VectorBase:GMOY006727"/>